<organism evidence="8 9">
    <name type="scientific">Steinernema glaseri</name>
    <dbReference type="NCBI Taxonomy" id="37863"/>
    <lineage>
        <taxon>Eukaryota</taxon>
        <taxon>Metazoa</taxon>
        <taxon>Ecdysozoa</taxon>
        <taxon>Nematoda</taxon>
        <taxon>Chromadorea</taxon>
        <taxon>Rhabditida</taxon>
        <taxon>Tylenchina</taxon>
        <taxon>Panagrolaimomorpha</taxon>
        <taxon>Strongyloidoidea</taxon>
        <taxon>Steinernematidae</taxon>
        <taxon>Steinernema</taxon>
    </lineage>
</organism>
<name>A0A1I7Y7R7_9BILA</name>
<evidence type="ECO:0000256" key="1">
    <source>
        <dbReference type="ARBA" id="ARBA00001971"/>
    </source>
</evidence>
<evidence type="ECO:0000256" key="4">
    <source>
        <dbReference type="ARBA" id="ARBA00023004"/>
    </source>
</evidence>
<dbReference type="CDD" id="cd20628">
    <property type="entry name" value="CYP4"/>
    <property type="match status" value="1"/>
</dbReference>
<keyword evidence="7" id="KW-0560">Oxidoreductase</keyword>
<dbReference type="WBParaSite" id="L893_g13605.t1">
    <property type="protein sequence ID" value="L893_g13605.t1"/>
    <property type="gene ID" value="L893_g13605"/>
</dbReference>
<evidence type="ECO:0000256" key="6">
    <source>
        <dbReference type="PIRSR" id="PIRSR602401-1"/>
    </source>
</evidence>
<dbReference type="InterPro" id="IPR002401">
    <property type="entry name" value="Cyt_P450_E_grp-I"/>
</dbReference>
<dbReference type="Pfam" id="PF00067">
    <property type="entry name" value="p450"/>
    <property type="match status" value="1"/>
</dbReference>
<evidence type="ECO:0000256" key="5">
    <source>
        <dbReference type="ARBA" id="ARBA00023033"/>
    </source>
</evidence>
<dbReference type="PRINTS" id="PR00385">
    <property type="entry name" value="P450"/>
</dbReference>
<dbReference type="GO" id="GO:0020037">
    <property type="term" value="F:heme binding"/>
    <property type="evidence" value="ECO:0007669"/>
    <property type="project" value="InterPro"/>
</dbReference>
<dbReference type="InterPro" id="IPR017972">
    <property type="entry name" value="Cyt_P450_CS"/>
</dbReference>
<dbReference type="InterPro" id="IPR001128">
    <property type="entry name" value="Cyt_P450"/>
</dbReference>
<dbReference type="PRINTS" id="PR00463">
    <property type="entry name" value="EP450I"/>
</dbReference>
<keyword evidence="4 6" id="KW-0408">Iron</keyword>
<dbReference type="SUPFAM" id="SSF48264">
    <property type="entry name" value="Cytochrome P450"/>
    <property type="match status" value="1"/>
</dbReference>
<dbReference type="InterPro" id="IPR050196">
    <property type="entry name" value="Cytochrome_P450_Monoox"/>
</dbReference>
<comment type="similarity">
    <text evidence="2 7">Belongs to the cytochrome P450 family.</text>
</comment>
<dbReference type="PROSITE" id="PS00086">
    <property type="entry name" value="CYTOCHROME_P450"/>
    <property type="match status" value="1"/>
</dbReference>
<comment type="cofactor">
    <cofactor evidence="1 6">
        <name>heme</name>
        <dbReference type="ChEBI" id="CHEBI:30413"/>
    </cofactor>
</comment>
<dbReference type="PANTHER" id="PTHR24291:SF130">
    <property type="entry name" value="CYTOCHROME P450 FAMILY"/>
    <property type="match status" value="1"/>
</dbReference>
<evidence type="ECO:0000313" key="9">
    <source>
        <dbReference type="WBParaSite" id="L893_g13605.t1"/>
    </source>
</evidence>
<keyword evidence="3 6" id="KW-0349">Heme</keyword>
<dbReference type="GO" id="GO:0004497">
    <property type="term" value="F:monooxygenase activity"/>
    <property type="evidence" value="ECO:0007669"/>
    <property type="project" value="UniProtKB-KW"/>
</dbReference>
<dbReference type="PANTHER" id="PTHR24291">
    <property type="entry name" value="CYTOCHROME P450 FAMILY 4"/>
    <property type="match status" value="1"/>
</dbReference>
<sequence>MLLWPLVGLFTALFFYYYKAIRQFLCDRRDKICLGDAIAGPKGLPILGNTLDVPKTSFEWAEKLVQWANECAAQGHRVMKIWIGGELFVFPLNGEAVKPIVDSNTEITKGKDYDFFLPWLGTGLLLSTGTKWKTRRKMLTPTFHFQMLEGYVEVFNRNSKILTQIIERYSNDGIEIDIFPYIKRCALDIICETAMGTTVNAQMNSDSEYVRAVEKISVLGFNYSMKPINWFTPYYYASGQGFEKDRLVKILTDFTKKVIKERVESREQKAQTTVKRMAFLDMLLDMQETNQLTYEDIREEVDTFMFEGHDTTSSGIGWTLWCLATHPEIQKKVHEELDEHFGDSDREVTTEDLKKLKYLERCIKEAMRLFPPVPMVERTLQHNLKMGGVTAPKGSHVVICPLMIHRNTMNYKKTDTYDPDNFLSERISERHPYDYIPFSAGPRNCIGQRFAQHEEKTMITWILRKYRISTKHNLTSNRFGTEVILRPDNGFPMRLSKRL</sequence>
<dbReference type="Proteomes" id="UP000095287">
    <property type="component" value="Unplaced"/>
</dbReference>
<protein>
    <submittedName>
        <fullName evidence="9">Cytochrome P450</fullName>
    </submittedName>
</protein>
<keyword evidence="8" id="KW-1185">Reference proteome</keyword>
<dbReference type="InterPro" id="IPR036396">
    <property type="entry name" value="Cyt_P450_sf"/>
</dbReference>
<keyword evidence="5 7" id="KW-0503">Monooxygenase</keyword>
<evidence type="ECO:0000256" key="2">
    <source>
        <dbReference type="ARBA" id="ARBA00010617"/>
    </source>
</evidence>
<dbReference type="AlphaFoldDB" id="A0A1I7Y7R7"/>
<evidence type="ECO:0000256" key="7">
    <source>
        <dbReference type="RuleBase" id="RU000461"/>
    </source>
</evidence>
<reference evidence="9" key="1">
    <citation type="submission" date="2016-11" db="UniProtKB">
        <authorList>
            <consortium name="WormBaseParasite"/>
        </authorList>
    </citation>
    <scope>IDENTIFICATION</scope>
</reference>
<accession>A0A1I7Y7R7</accession>
<proteinExistence type="inferred from homology"/>
<evidence type="ECO:0000313" key="8">
    <source>
        <dbReference type="Proteomes" id="UP000095287"/>
    </source>
</evidence>
<keyword evidence="6 7" id="KW-0479">Metal-binding</keyword>
<feature type="binding site" description="axial binding residue" evidence="6">
    <location>
        <position position="445"/>
    </location>
    <ligand>
        <name>heme</name>
        <dbReference type="ChEBI" id="CHEBI:30413"/>
    </ligand>
    <ligandPart>
        <name>Fe</name>
        <dbReference type="ChEBI" id="CHEBI:18248"/>
    </ligandPart>
</feature>
<dbReference type="GO" id="GO:0005506">
    <property type="term" value="F:iron ion binding"/>
    <property type="evidence" value="ECO:0007669"/>
    <property type="project" value="InterPro"/>
</dbReference>
<dbReference type="GO" id="GO:0016705">
    <property type="term" value="F:oxidoreductase activity, acting on paired donors, with incorporation or reduction of molecular oxygen"/>
    <property type="evidence" value="ECO:0007669"/>
    <property type="project" value="InterPro"/>
</dbReference>
<dbReference type="Gene3D" id="1.10.630.10">
    <property type="entry name" value="Cytochrome P450"/>
    <property type="match status" value="1"/>
</dbReference>
<evidence type="ECO:0000256" key="3">
    <source>
        <dbReference type="ARBA" id="ARBA00022617"/>
    </source>
</evidence>